<dbReference type="InterPro" id="IPR003439">
    <property type="entry name" value="ABC_transporter-like_ATP-bd"/>
</dbReference>
<evidence type="ECO:0000256" key="3">
    <source>
        <dbReference type="ARBA" id="ARBA00022475"/>
    </source>
</evidence>
<dbReference type="SUPFAM" id="SSF52540">
    <property type="entry name" value="P-loop containing nucleoside triphosphate hydrolases"/>
    <property type="match status" value="1"/>
</dbReference>
<keyword evidence="4" id="KW-0410">Iron transport</keyword>
<organism evidence="11 12">
    <name type="scientific">Gangjinia marincola</name>
    <dbReference type="NCBI Taxonomy" id="578463"/>
    <lineage>
        <taxon>Bacteria</taxon>
        <taxon>Pseudomonadati</taxon>
        <taxon>Bacteroidota</taxon>
        <taxon>Flavobacteriia</taxon>
        <taxon>Flavobacteriales</taxon>
        <taxon>Flavobacteriaceae</taxon>
        <taxon>Gangjinia</taxon>
    </lineage>
</organism>
<keyword evidence="12" id="KW-1185">Reference proteome</keyword>
<keyword evidence="8" id="KW-0406">Ion transport</keyword>
<dbReference type="PROSITE" id="PS50893">
    <property type="entry name" value="ABC_TRANSPORTER_2"/>
    <property type="match status" value="1"/>
</dbReference>
<dbReference type="InterPro" id="IPR003593">
    <property type="entry name" value="AAA+_ATPase"/>
</dbReference>
<accession>A0ABN1MFI9</accession>
<evidence type="ECO:0000313" key="11">
    <source>
        <dbReference type="EMBL" id="GAA0871926.1"/>
    </source>
</evidence>
<evidence type="ECO:0000256" key="6">
    <source>
        <dbReference type="ARBA" id="ARBA00022840"/>
    </source>
</evidence>
<proteinExistence type="predicted"/>
<comment type="subcellular location">
    <subcellularLocation>
        <location evidence="1">Cell membrane</location>
        <topology evidence="1">Peripheral membrane protein</topology>
    </subcellularLocation>
</comment>
<keyword evidence="6 11" id="KW-0067">ATP-binding</keyword>
<dbReference type="CDD" id="cd03214">
    <property type="entry name" value="ABC_Iron-Siderophores_B12_Hemin"/>
    <property type="match status" value="1"/>
</dbReference>
<dbReference type="PANTHER" id="PTHR42771:SF3">
    <property type="entry name" value="PETROBACTIN IMPORT ATP-BINDING PROTEIN YCLP"/>
    <property type="match status" value="1"/>
</dbReference>
<dbReference type="Gene3D" id="3.40.50.300">
    <property type="entry name" value="P-loop containing nucleotide triphosphate hydrolases"/>
    <property type="match status" value="1"/>
</dbReference>
<evidence type="ECO:0000259" key="10">
    <source>
        <dbReference type="PROSITE" id="PS50893"/>
    </source>
</evidence>
<evidence type="ECO:0000256" key="9">
    <source>
        <dbReference type="ARBA" id="ARBA00023136"/>
    </source>
</evidence>
<comment type="caution">
    <text evidence="11">The sequence shown here is derived from an EMBL/GenBank/DDBJ whole genome shotgun (WGS) entry which is preliminary data.</text>
</comment>
<keyword evidence="5" id="KW-0547">Nucleotide-binding</keyword>
<keyword evidence="9" id="KW-0472">Membrane</keyword>
<evidence type="ECO:0000256" key="4">
    <source>
        <dbReference type="ARBA" id="ARBA00022496"/>
    </source>
</evidence>
<dbReference type="Proteomes" id="UP001500507">
    <property type="component" value="Unassembled WGS sequence"/>
</dbReference>
<feature type="domain" description="ABC transporter" evidence="10">
    <location>
        <begin position="7"/>
        <end position="247"/>
    </location>
</feature>
<evidence type="ECO:0000256" key="7">
    <source>
        <dbReference type="ARBA" id="ARBA00023004"/>
    </source>
</evidence>
<dbReference type="SMART" id="SM00382">
    <property type="entry name" value="AAA"/>
    <property type="match status" value="1"/>
</dbReference>
<protein>
    <submittedName>
        <fullName evidence="11">ABC transporter ATP-binding protein</fullName>
    </submittedName>
</protein>
<dbReference type="PANTHER" id="PTHR42771">
    <property type="entry name" value="IRON(3+)-HYDROXAMATE IMPORT ATP-BINDING PROTEIN FHUC"/>
    <property type="match status" value="1"/>
</dbReference>
<dbReference type="Pfam" id="PF00005">
    <property type="entry name" value="ABC_tran"/>
    <property type="match status" value="1"/>
</dbReference>
<dbReference type="InterPro" id="IPR027417">
    <property type="entry name" value="P-loop_NTPase"/>
</dbReference>
<dbReference type="EMBL" id="BAAAFG010000012">
    <property type="protein sequence ID" value="GAA0871926.1"/>
    <property type="molecule type" value="Genomic_DNA"/>
</dbReference>
<dbReference type="GO" id="GO:0005524">
    <property type="term" value="F:ATP binding"/>
    <property type="evidence" value="ECO:0007669"/>
    <property type="project" value="UniProtKB-KW"/>
</dbReference>
<name>A0ABN1MFI9_9FLAO</name>
<gene>
    <name evidence="11" type="ORF">GCM10009117_10720</name>
</gene>
<evidence type="ECO:0000256" key="1">
    <source>
        <dbReference type="ARBA" id="ARBA00004202"/>
    </source>
</evidence>
<keyword evidence="7" id="KW-0408">Iron</keyword>
<dbReference type="InterPro" id="IPR051535">
    <property type="entry name" value="Siderophore_ABC-ATPase"/>
</dbReference>
<evidence type="ECO:0000313" key="12">
    <source>
        <dbReference type="Proteomes" id="UP001500507"/>
    </source>
</evidence>
<evidence type="ECO:0000256" key="8">
    <source>
        <dbReference type="ARBA" id="ARBA00023065"/>
    </source>
</evidence>
<sequence length="262" mass="29160">MGKATLIHTNNLKIGYASKKGERLVADQIDLEISSGELVAIIGINGSGKSTLLKTLAGFLLPLDGNIHLNKKTIQEYTPAEFAQQISVVLTNQIISKRLTVYELIALGRHPYTGWNGKLSNLDQQKITNALHEVDMQSMASTTCDQLSDGQLQRVLLARALAQDTPIILLDEPTTHLDLFHKTYTLGLLKKLAHERDKTIIFASHEINPAIQLCDKIILVNHKKVVMDTSENLVQRGAFNQLFPKEYIVFDQTSGSFKMNLE</sequence>
<evidence type="ECO:0000256" key="5">
    <source>
        <dbReference type="ARBA" id="ARBA00022741"/>
    </source>
</evidence>
<keyword evidence="3" id="KW-1003">Cell membrane</keyword>
<evidence type="ECO:0000256" key="2">
    <source>
        <dbReference type="ARBA" id="ARBA00022448"/>
    </source>
</evidence>
<dbReference type="RefSeq" id="WP_343764743.1">
    <property type="nucleotide sequence ID" value="NZ_BAAAFG010000012.1"/>
</dbReference>
<keyword evidence="2" id="KW-0813">Transport</keyword>
<reference evidence="11 12" key="1">
    <citation type="journal article" date="2019" name="Int. J. Syst. Evol. Microbiol.">
        <title>The Global Catalogue of Microorganisms (GCM) 10K type strain sequencing project: providing services to taxonomists for standard genome sequencing and annotation.</title>
        <authorList>
            <consortium name="The Broad Institute Genomics Platform"/>
            <consortium name="The Broad Institute Genome Sequencing Center for Infectious Disease"/>
            <person name="Wu L."/>
            <person name="Ma J."/>
        </authorList>
    </citation>
    <scope>NUCLEOTIDE SEQUENCE [LARGE SCALE GENOMIC DNA]</scope>
    <source>
        <strain evidence="11 12">JCM 16082</strain>
    </source>
</reference>